<dbReference type="AlphaFoldDB" id="A0A7W7CLZ5"/>
<sequence>MEAVQVLAKLLLDDLGLPADTRIELITHRNRRLTAARPHKPTVPTLLATC</sequence>
<dbReference type="RefSeq" id="WP_185009368.1">
    <property type="nucleotide sequence ID" value="NZ_BAAAUI010000007.1"/>
</dbReference>
<reference evidence="1 2" key="1">
    <citation type="submission" date="2020-08" db="EMBL/GenBank/DDBJ databases">
        <title>Sequencing the genomes of 1000 actinobacteria strains.</title>
        <authorList>
            <person name="Klenk H.-P."/>
        </authorList>
    </citation>
    <scope>NUCLEOTIDE SEQUENCE [LARGE SCALE GENOMIC DNA]</scope>
    <source>
        <strain evidence="1 2">DSM 44230</strain>
    </source>
</reference>
<dbReference type="EMBL" id="JACHMH010000001">
    <property type="protein sequence ID" value="MBB4682233.1"/>
    <property type="molecule type" value="Genomic_DNA"/>
</dbReference>
<dbReference type="Proteomes" id="UP000533598">
    <property type="component" value="Unassembled WGS sequence"/>
</dbReference>
<evidence type="ECO:0000313" key="1">
    <source>
        <dbReference type="EMBL" id="MBB4682233.1"/>
    </source>
</evidence>
<protein>
    <submittedName>
        <fullName evidence="1">Uncharacterized protein</fullName>
    </submittedName>
</protein>
<name>A0A7W7CLZ5_9PSEU</name>
<proteinExistence type="predicted"/>
<comment type="caution">
    <text evidence="1">The sequence shown here is derived from an EMBL/GenBank/DDBJ whole genome shotgun (WGS) entry which is preliminary data.</text>
</comment>
<evidence type="ECO:0000313" key="2">
    <source>
        <dbReference type="Proteomes" id="UP000533598"/>
    </source>
</evidence>
<accession>A0A7W7CLZ5</accession>
<organism evidence="1 2">
    <name type="scientific">Crossiella cryophila</name>
    <dbReference type="NCBI Taxonomy" id="43355"/>
    <lineage>
        <taxon>Bacteria</taxon>
        <taxon>Bacillati</taxon>
        <taxon>Actinomycetota</taxon>
        <taxon>Actinomycetes</taxon>
        <taxon>Pseudonocardiales</taxon>
        <taxon>Pseudonocardiaceae</taxon>
        <taxon>Crossiella</taxon>
    </lineage>
</organism>
<keyword evidence="2" id="KW-1185">Reference proteome</keyword>
<gene>
    <name evidence="1" type="ORF">HNR67_008351</name>
</gene>